<name>A0A6A8GJ89_9EURY</name>
<organism evidence="2 3">
    <name type="scientific">Haloferax litoreum</name>
    <dbReference type="NCBI Taxonomy" id="2666140"/>
    <lineage>
        <taxon>Archaea</taxon>
        <taxon>Methanobacteriati</taxon>
        <taxon>Methanobacteriota</taxon>
        <taxon>Stenosarchaea group</taxon>
        <taxon>Halobacteria</taxon>
        <taxon>Halobacteriales</taxon>
        <taxon>Haloferacaceae</taxon>
        <taxon>Haloferax</taxon>
    </lineage>
</organism>
<proteinExistence type="inferred from homology"/>
<reference evidence="2 3" key="1">
    <citation type="submission" date="2019-11" db="EMBL/GenBank/DDBJ databases">
        <title>Whole genome sequence of Haloferax sp. MBLA0076.</title>
        <authorList>
            <person name="Seo M.-J."/>
            <person name="Cho E.-S."/>
        </authorList>
    </citation>
    <scope>NUCLEOTIDE SEQUENCE [LARGE SCALE GENOMIC DNA]</scope>
    <source>
        <strain evidence="2 3">MBLA0076</strain>
    </source>
</reference>
<comment type="similarity">
    <text evidence="1">Belongs to the LOR family.</text>
</comment>
<evidence type="ECO:0000256" key="1">
    <source>
        <dbReference type="ARBA" id="ARBA00005437"/>
    </source>
</evidence>
<dbReference type="InterPro" id="IPR007612">
    <property type="entry name" value="LOR"/>
</dbReference>
<evidence type="ECO:0000313" key="3">
    <source>
        <dbReference type="Proteomes" id="UP000439022"/>
    </source>
</evidence>
<dbReference type="SUPFAM" id="SSF54518">
    <property type="entry name" value="Tubby C-terminal domain-like"/>
    <property type="match status" value="1"/>
</dbReference>
<evidence type="ECO:0008006" key="4">
    <source>
        <dbReference type="Google" id="ProtNLM"/>
    </source>
</evidence>
<dbReference type="Pfam" id="PF04525">
    <property type="entry name" value="LOR"/>
    <property type="match status" value="1"/>
</dbReference>
<dbReference type="Proteomes" id="UP000439022">
    <property type="component" value="Unassembled WGS sequence"/>
</dbReference>
<dbReference type="InterPro" id="IPR025659">
    <property type="entry name" value="Tubby-like_C"/>
</dbReference>
<dbReference type="EMBL" id="WKJO01000001">
    <property type="protein sequence ID" value="MRX22197.1"/>
    <property type="molecule type" value="Genomic_DNA"/>
</dbReference>
<sequence length="156" mass="17792">MTQKLISIGDDFYVENQAGMRVFKIDGKALRVRDTLVMEDLQSGDTYRIQEKIVRIKDTMTVQKDGRPEATIKKALITPLRDRFTISIGGGRDLTVKGNILDHEYRLMRNGERVAEVSKKWFRIRDSYGIEVSPEMDTGLVVACTVALDMMVHPTR</sequence>
<gene>
    <name evidence="2" type="ORF">GJR96_09540</name>
</gene>
<protein>
    <recommendedName>
        <fullName evidence="4">LURP-one-related family protein</fullName>
    </recommendedName>
</protein>
<dbReference type="Gene3D" id="2.40.160.200">
    <property type="entry name" value="LURP1-related"/>
    <property type="match status" value="1"/>
</dbReference>
<comment type="caution">
    <text evidence="2">The sequence shown here is derived from an EMBL/GenBank/DDBJ whole genome shotgun (WGS) entry which is preliminary data.</text>
</comment>
<dbReference type="InterPro" id="IPR038595">
    <property type="entry name" value="LOR_sf"/>
</dbReference>
<keyword evidence="3" id="KW-1185">Reference proteome</keyword>
<evidence type="ECO:0000313" key="2">
    <source>
        <dbReference type="EMBL" id="MRX22197.1"/>
    </source>
</evidence>
<dbReference type="AlphaFoldDB" id="A0A6A8GJ89"/>
<accession>A0A6A8GJ89</accession>